<organism evidence="3 4">
    <name type="scientific">Microbacterium koreense</name>
    <dbReference type="NCBI Taxonomy" id="323761"/>
    <lineage>
        <taxon>Bacteria</taxon>
        <taxon>Bacillati</taxon>
        <taxon>Actinomycetota</taxon>
        <taxon>Actinomycetes</taxon>
        <taxon>Micrococcales</taxon>
        <taxon>Microbacteriaceae</taxon>
        <taxon>Microbacterium</taxon>
    </lineage>
</organism>
<keyword evidence="1" id="KW-1133">Transmembrane helix</keyword>
<dbReference type="Pfam" id="PF07853">
    <property type="entry name" value="DUF1648"/>
    <property type="match status" value="1"/>
</dbReference>
<reference evidence="4" key="1">
    <citation type="journal article" date="2019" name="Int. J. Syst. Evol. Microbiol.">
        <title>The Global Catalogue of Microorganisms (GCM) 10K type strain sequencing project: providing services to taxonomists for standard genome sequencing and annotation.</title>
        <authorList>
            <consortium name="The Broad Institute Genomics Platform"/>
            <consortium name="The Broad Institute Genome Sequencing Center for Infectious Disease"/>
            <person name="Wu L."/>
            <person name="Ma J."/>
        </authorList>
    </citation>
    <scope>NUCLEOTIDE SEQUENCE [LARGE SCALE GENOMIC DNA]</scope>
    <source>
        <strain evidence="4">CCUG 50754</strain>
    </source>
</reference>
<proteinExistence type="predicted"/>
<evidence type="ECO:0000313" key="3">
    <source>
        <dbReference type="EMBL" id="MFD0781051.1"/>
    </source>
</evidence>
<feature type="transmembrane region" description="Helical" evidence="1">
    <location>
        <begin position="14"/>
        <end position="38"/>
    </location>
</feature>
<evidence type="ECO:0000256" key="1">
    <source>
        <dbReference type="SAM" id="Phobius"/>
    </source>
</evidence>
<feature type="transmembrane region" description="Helical" evidence="1">
    <location>
        <begin position="192"/>
        <end position="212"/>
    </location>
</feature>
<comment type="caution">
    <text evidence="3">The sequence shown here is derived from an EMBL/GenBank/DDBJ whole genome shotgun (WGS) entry which is preliminary data.</text>
</comment>
<dbReference type="RefSeq" id="WP_378750317.1">
    <property type="nucleotide sequence ID" value="NZ_JBHSSV010000002.1"/>
</dbReference>
<keyword evidence="1" id="KW-0812">Transmembrane</keyword>
<protein>
    <submittedName>
        <fullName evidence="3">DUF1648 domain-containing protein</fullName>
    </submittedName>
</protein>
<feature type="transmembrane region" description="Helical" evidence="1">
    <location>
        <begin position="132"/>
        <end position="153"/>
    </location>
</feature>
<evidence type="ECO:0000313" key="4">
    <source>
        <dbReference type="Proteomes" id="UP001597042"/>
    </source>
</evidence>
<feature type="domain" description="DUF1648" evidence="2">
    <location>
        <begin position="29"/>
        <end position="67"/>
    </location>
</feature>
<name>A0ABW2ZS27_9MICO</name>
<dbReference type="Proteomes" id="UP001597042">
    <property type="component" value="Unassembled WGS sequence"/>
</dbReference>
<accession>A0ABW2ZS27</accession>
<evidence type="ECO:0000259" key="2">
    <source>
        <dbReference type="Pfam" id="PF07853"/>
    </source>
</evidence>
<feature type="transmembrane region" description="Helical" evidence="1">
    <location>
        <begin position="97"/>
        <end position="117"/>
    </location>
</feature>
<gene>
    <name evidence="3" type="ORF">ACFQZV_07025</name>
</gene>
<dbReference type="InterPro" id="IPR012867">
    <property type="entry name" value="DUF1648"/>
</dbReference>
<sequence>MTTSNLAVRRAHRAYVTFGIVLPLLVGLVGVGLMLLWLPEMPETIAIHWDASGADGFGPAWSTPVILAATVALIVVLLAACALPGWRAGEWGPTQRFVGALGPAIVVFLTVGITWSFGTQRGLTDPTAAPSILLPFAVGALTGAVVGVIAWFAQPAVTLSGGSPAGHSPADITLGQGEQAVWLRTTTMSTPGLVFIVLATLLMAGLAVVFVLSDSAVAWVIVLLAVLLLVLTVTMCVFRVRVDAGGLRVASLLGIPRFRVPLADIASVSVIEVSPMSQFGGWGIRLSLDGRFGVVMHRGEAIEVTRHRGRTFVVTVDDAETGAGLLDALAERAERTA</sequence>
<feature type="transmembrane region" description="Helical" evidence="1">
    <location>
        <begin position="65"/>
        <end position="85"/>
    </location>
</feature>
<keyword evidence="1" id="KW-0472">Membrane</keyword>
<keyword evidence="4" id="KW-1185">Reference proteome</keyword>
<feature type="transmembrane region" description="Helical" evidence="1">
    <location>
        <begin position="218"/>
        <end position="238"/>
    </location>
</feature>
<dbReference type="EMBL" id="JBHTIM010000001">
    <property type="protein sequence ID" value="MFD0781051.1"/>
    <property type="molecule type" value="Genomic_DNA"/>
</dbReference>